<dbReference type="Proteomes" id="UP000674938">
    <property type="component" value="Unassembled WGS sequence"/>
</dbReference>
<evidence type="ECO:0000313" key="3">
    <source>
        <dbReference type="Proteomes" id="UP000674938"/>
    </source>
</evidence>
<dbReference type="InterPro" id="IPR008160">
    <property type="entry name" value="Collagen"/>
</dbReference>
<name>A0A940SUE8_9ENTE</name>
<feature type="compositionally biased region" description="Low complexity" evidence="1">
    <location>
        <begin position="50"/>
        <end position="70"/>
    </location>
</feature>
<gene>
    <name evidence="2" type="ORF">I6N95_09550</name>
</gene>
<reference evidence="2" key="1">
    <citation type="submission" date="2020-12" db="EMBL/GenBank/DDBJ databases">
        <title>Vagococcus allomyrinae sp. nov. and Enterococcus lavae sp. nov., isolated from the larvae of Allomyrina dichotoma.</title>
        <authorList>
            <person name="Lee S.D."/>
        </authorList>
    </citation>
    <scope>NUCLEOTIDE SEQUENCE</scope>
    <source>
        <strain evidence="2">BWB3-3</strain>
    </source>
</reference>
<dbReference type="AlphaFoldDB" id="A0A940SUE8"/>
<evidence type="ECO:0008006" key="4">
    <source>
        <dbReference type="Google" id="ProtNLM"/>
    </source>
</evidence>
<evidence type="ECO:0000313" key="2">
    <source>
        <dbReference type="EMBL" id="MBP1041250.1"/>
    </source>
</evidence>
<dbReference type="EMBL" id="JAEEGA010000005">
    <property type="protein sequence ID" value="MBP1041250.1"/>
    <property type="molecule type" value="Genomic_DNA"/>
</dbReference>
<feature type="region of interest" description="Disordered" evidence="1">
    <location>
        <begin position="28"/>
        <end position="82"/>
    </location>
</feature>
<sequence length="82" mass="7868">MVDIVKVKNAGVEVYPQTHAKAVLGLSTITGPQGPKGDTGATGATGPQGIKGDAGAAGATGPIGPQGPAGNNTITFEKVGTV</sequence>
<comment type="caution">
    <text evidence="2">The sequence shown here is derived from an EMBL/GenBank/DDBJ whole genome shotgun (WGS) entry which is preliminary data.</text>
</comment>
<keyword evidence="3" id="KW-1185">Reference proteome</keyword>
<proteinExistence type="predicted"/>
<accession>A0A940SUE8</accession>
<dbReference type="Pfam" id="PF01391">
    <property type="entry name" value="Collagen"/>
    <property type="match status" value="1"/>
</dbReference>
<protein>
    <recommendedName>
        <fullName evidence="4">Collagen-like protein</fullName>
    </recommendedName>
</protein>
<evidence type="ECO:0000256" key="1">
    <source>
        <dbReference type="SAM" id="MobiDB-lite"/>
    </source>
</evidence>
<organism evidence="2 3">
    <name type="scientific">Vagococcus allomyrinae</name>
    <dbReference type="NCBI Taxonomy" id="2794353"/>
    <lineage>
        <taxon>Bacteria</taxon>
        <taxon>Bacillati</taxon>
        <taxon>Bacillota</taxon>
        <taxon>Bacilli</taxon>
        <taxon>Lactobacillales</taxon>
        <taxon>Enterococcaceae</taxon>
        <taxon>Vagococcus</taxon>
    </lineage>
</organism>
<dbReference type="RefSeq" id="WP_209527016.1">
    <property type="nucleotide sequence ID" value="NZ_JAEEGA010000005.1"/>
</dbReference>